<dbReference type="RefSeq" id="WP_013362843.1">
    <property type="nucleotide sequence ID" value="NZ_CP010412.1"/>
</dbReference>
<protein>
    <submittedName>
        <fullName evidence="1">Uncharacterized protein</fullName>
    </submittedName>
</protein>
<proteinExistence type="predicted"/>
<evidence type="ECO:0000313" key="2">
    <source>
        <dbReference type="Proteomes" id="UP000451386"/>
    </source>
</evidence>
<evidence type="ECO:0000313" key="1">
    <source>
        <dbReference type="EMBL" id="KAB7487228.1"/>
    </source>
</evidence>
<dbReference type="AlphaFoldDB" id="A0A0H2PKB3"/>
<comment type="caution">
    <text evidence="1">The sequence shown here is derived from an EMBL/GenBank/DDBJ whole genome shotgun (WGS) entry which is preliminary data.</text>
</comment>
<reference evidence="1 2" key="1">
    <citation type="journal article" date="2019" name="Nat. Med.">
        <title>A library of human gut bacterial isolates paired with longitudinal multiomics data enables mechanistic microbiome research.</title>
        <authorList>
            <person name="Poyet M."/>
            <person name="Groussin M."/>
            <person name="Gibbons S.M."/>
            <person name="Avila-Pacheco J."/>
            <person name="Jiang X."/>
            <person name="Kearney S.M."/>
            <person name="Perrotta A.R."/>
            <person name="Berdy B."/>
            <person name="Zhao S."/>
            <person name="Lieberman T.D."/>
            <person name="Swanson P.K."/>
            <person name="Smith M."/>
            <person name="Roesemann S."/>
            <person name="Alexander J.E."/>
            <person name="Rich S.A."/>
            <person name="Livny J."/>
            <person name="Vlamakis H."/>
            <person name="Clish C."/>
            <person name="Bullock K."/>
            <person name="Deik A."/>
            <person name="Scott J."/>
            <person name="Pierce K.A."/>
            <person name="Xavier R.J."/>
            <person name="Alm E.J."/>
        </authorList>
    </citation>
    <scope>NUCLEOTIDE SEQUENCE [LARGE SCALE GENOMIC DNA]</scope>
    <source>
        <strain evidence="1 2">BIOML-A13</strain>
    </source>
</reference>
<accession>A0A0H2PKB3</accession>
<dbReference type="Proteomes" id="UP000451386">
    <property type="component" value="Unassembled WGS sequence"/>
</dbReference>
<gene>
    <name evidence="1" type="ORF">GBA83_04450</name>
</gene>
<dbReference type="EMBL" id="WDOP01000002">
    <property type="protein sequence ID" value="KAB7487228.1"/>
    <property type="molecule type" value="Genomic_DNA"/>
</dbReference>
<organism evidence="1 2">
    <name type="scientific">Bifidobacterium bifidum</name>
    <dbReference type="NCBI Taxonomy" id="1681"/>
    <lineage>
        <taxon>Bacteria</taxon>
        <taxon>Bacillati</taxon>
        <taxon>Actinomycetota</taxon>
        <taxon>Actinomycetes</taxon>
        <taxon>Bifidobacteriales</taxon>
        <taxon>Bifidobacteriaceae</taxon>
        <taxon>Bifidobacterium</taxon>
    </lineage>
</organism>
<name>A0A0H2PKB3_BIFBI</name>
<sequence length="117" mass="13503">MVRKARNGIVYPYRVERRKRLSDGTVKIYASYEFKVDGKTYSRKKYVDANKRLTELLQERARFGSANNSSITLGALWDSVTSYHARPNRRRVANVARYPAWNCPAPSEWSTMPSNPS</sequence>